<dbReference type="InterPro" id="IPR039532">
    <property type="entry name" value="TetR_C_Firmicutes"/>
</dbReference>
<dbReference type="Pfam" id="PF14278">
    <property type="entry name" value="TetR_C_8"/>
    <property type="match status" value="1"/>
</dbReference>
<feature type="domain" description="HTH tetR-type" evidence="3">
    <location>
        <begin position="9"/>
        <end position="69"/>
    </location>
</feature>
<dbReference type="InterPro" id="IPR001647">
    <property type="entry name" value="HTH_TetR"/>
</dbReference>
<accession>R6TJ87</accession>
<dbReference type="SUPFAM" id="SSF46689">
    <property type="entry name" value="Homeodomain-like"/>
    <property type="match status" value="1"/>
</dbReference>
<dbReference type="Gene3D" id="1.10.357.10">
    <property type="entry name" value="Tetracycline Repressor, domain 2"/>
    <property type="match status" value="1"/>
</dbReference>
<evidence type="ECO:0000259" key="3">
    <source>
        <dbReference type="PROSITE" id="PS50977"/>
    </source>
</evidence>
<reference evidence="4" key="1">
    <citation type="submission" date="2012-11" db="EMBL/GenBank/DDBJ databases">
        <title>Dependencies among metagenomic species, viruses, plasmids and units of genetic variation.</title>
        <authorList>
            <person name="Nielsen H.B."/>
            <person name="Almeida M."/>
            <person name="Juncker A.S."/>
            <person name="Rasmussen S."/>
            <person name="Li J."/>
            <person name="Sunagawa S."/>
            <person name="Plichta D."/>
            <person name="Gautier L."/>
            <person name="Le Chatelier E."/>
            <person name="Peletier E."/>
            <person name="Bonde I."/>
            <person name="Nielsen T."/>
            <person name="Manichanh C."/>
            <person name="Arumugam M."/>
            <person name="Batto J."/>
            <person name="Santos M.B.Q.D."/>
            <person name="Blom N."/>
            <person name="Borruel N."/>
            <person name="Burgdorf K.S."/>
            <person name="Boumezbeur F."/>
            <person name="Casellas F."/>
            <person name="Dore J."/>
            <person name="Guarner F."/>
            <person name="Hansen T."/>
            <person name="Hildebrand F."/>
            <person name="Kaas R.S."/>
            <person name="Kennedy S."/>
            <person name="Kristiansen K."/>
            <person name="Kultima J.R."/>
            <person name="Leonard P."/>
            <person name="Levenez F."/>
            <person name="Lund O."/>
            <person name="Moumen B."/>
            <person name="Le Paslier D."/>
            <person name="Pons N."/>
            <person name="Pedersen O."/>
            <person name="Prifti E."/>
            <person name="Qin J."/>
            <person name="Raes J."/>
            <person name="Tap J."/>
            <person name="Tims S."/>
            <person name="Ussery D.W."/>
            <person name="Yamada T."/>
            <person name="MetaHit consortium"/>
            <person name="Renault P."/>
            <person name="Sicheritz-Ponten T."/>
            <person name="Bork P."/>
            <person name="Wang J."/>
            <person name="Brunak S."/>
            <person name="Ehrlich S.D."/>
        </authorList>
    </citation>
    <scope>NUCLEOTIDE SEQUENCE [LARGE SCALE GENOMIC DNA]</scope>
</reference>
<protein>
    <recommendedName>
        <fullName evidence="3">HTH tetR-type domain-containing protein</fullName>
    </recommendedName>
</protein>
<evidence type="ECO:0000313" key="5">
    <source>
        <dbReference type="Proteomes" id="UP000017938"/>
    </source>
</evidence>
<evidence type="ECO:0000256" key="1">
    <source>
        <dbReference type="ARBA" id="ARBA00023125"/>
    </source>
</evidence>
<gene>
    <name evidence="4" type="ORF">BN580_00612</name>
</gene>
<keyword evidence="1 2" id="KW-0238">DNA-binding</keyword>
<organism evidence="4 5">
    <name type="scientific">Candidatus Colimorpha enterica</name>
    <dbReference type="NCBI Taxonomy" id="3083063"/>
    <lineage>
        <taxon>Bacteria</taxon>
        <taxon>Pseudomonadati</taxon>
        <taxon>Bacteroidota</taxon>
        <taxon>Bacteroidia</taxon>
        <taxon>Bacteroidales</taxon>
        <taxon>Candidatus Colimorpha</taxon>
    </lineage>
</organism>
<comment type="caution">
    <text evidence="4">The sequence shown here is derived from an EMBL/GenBank/DDBJ whole genome shotgun (WGS) entry which is preliminary data.</text>
</comment>
<dbReference type="STRING" id="1263015.BN580_00612"/>
<dbReference type="InterPro" id="IPR009057">
    <property type="entry name" value="Homeodomain-like_sf"/>
</dbReference>
<dbReference type="Proteomes" id="UP000017938">
    <property type="component" value="Unassembled WGS sequence"/>
</dbReference>
<sequence length="172" mass="20338">MGGNAKTTEFLKECMADALIKILKTKPIEKISVPEIVELASVGRTTFFRNFTTKNEVLTFKIVRLWERWAEEHDLDERKKFTLDNAVDFFNFNYSIRDLLELIYRRSLQSTVYDAFYEVMMPQYGTNAFECYESRFYSYALFGLLDEWIKRGFYESVEQMAENVKKICGQNS</sequence>
<evidence type="ECO:0000313" key="4">
    <source>
        <dbReference type="EMBL" id="CDC69784.1"/>
    </source>
</evidence>
<proteinExistence type="predicted"/>
<evidence type="ECO:0000256" key="2">
    <source>
        <dbReference type="PROSITE-ProRule" id="PRU00335"/>
    </source>
</evidence>
<dbReference type="PROSITE" id="PS50977">
    <property type="entry name" value="HTH_TETR_2"/>
    <property type="match status" value="1"/>
</dbReference>
<dbReference type="AlphaFoldDB" id="R6TJ87"/>
<feature type="DNA-binding region" description="H-T-H motif" evidence="2">
    <location>
        <begin position="32"/>
        <end position="51"/>
    </location>
</feature>
<dbReference type="EMBL" id="CBFW010000012">
    <property type="protein sequence ID" value="CDC69784.1"/>
    <property type="molecule type" value="Genomic_DNA"/>
</dbReference>
<dbReference type="GO" id="GO:0003677">
    <property type="term" value="F:DNA binding"/>
    <property type="evidence" value="ECO:0007669"/>
    <property type="project" value="UniProtKB-UniRule"/>
</dbReference>
<name>R6TJ87_9BACT</name>